<accession>A7AXG6</accession>
<sequence length="152" mass="18531">MIKNNIINKIVIYNYLYNSTSYKDDKFLYSIDLSIKTITRQKPTYIVNKKKEIIGTKTSLLNYNLKEFIYKFKKFTLIKLYSTSVFNKNFYNFDADFNLNVCLNNVSYFFEYFNRPSLDYMCKFNIKFIFNKYVNNLYRLNYIKNNLNFQLC</sequence>
<proteinExistence type="predicted"/>
<evidence type="ECO:0008006" key="3">
    <source>
        <dbReference type="Google" id="ProtNLM"/>
    </source>
</evidence>
<dbReference type="EMBL" id="AAXT01000007">
    <property type="protein sequence ID" value="EDO05089.1"/>
    <property type="molecule type" value="Genomic_DNA"/>
</dbReference>
<evidence type="ECO:0000313" key="1">
    <source>
        <dbReference type="EMBL" id="EDO05089.1"/>
    </source>
</evidence>
<comment type="caution">
    <text evidence="1">The sequence shown here is derived from an EMBL/GenBank/DDBJ whole genome shotgun (WGS) entry which is preliminary data.</text>
</comment>
<organism evidence="1 2">
    <name type="scientific">Babesia bovis</name>
    <dbReference type="NCBI Taxonomy" id="5865"/>
    <lineage>
        <taxon>Eukaryota</taxon>
        <taxon>Sar</taxon>
        <taxon>Alveolata</taxon>
        <taxon>Apicomplexa</taxon>
        <taxon>Aconoidasida</taxon>
        <taxon>Piroplasmida</taxon>
        <taxon>Babesiidae</taxon>
        <taxon>Babesia</taxon>
    </lineage>
</organism>
<reference evidence="1 2" key="1">
    <citation type="journal article" date="2007" name="PLoS Pathog.">
        <title>Genome sequence of Babesia bovis and comparative analysis of apicomplexan hemoprotozoa.</title>
        <authorList>
            <person name="Brayton K.A."/>
            <person name="Lau A.O.T."/>
            <person name="Herndon D.R."/>
            <person name="Hannick L."/>
            <person name="Kappmeyer L.S."/>
            <person name="Berens S.J."/>
            <person name="Bidwell S.L."/>
            <person name="Brown W.C."/>
            <person name="Crabtree J."/>
            <person name="Fadrosh D."/>
            <person name="Feldblum T."/>
            <person name="Forberger H.A."/>
            <person name="Haas B.J."/>
            <person name="Howell J.M."/>
            <person name="Khouri H."/>
            <person name="Koo H."/>
            <person name="Mann D.J."/>
            <person name="Norimine J."/>
            <person name="Paulsen I.T."/>
            <person name="Radune D."/>
            <person name="Ren Q."/>
            <person name="Smith R.K. Jr."/>
            <person name="Suarez C.E."/>
            <person name="White O."/>
            <person name="Wortman J.R."/>
            <person name="Knowles D.P. Jr."/>
            <person name="McElwain T.F."/>
            <person name="Nene V.M."/>
        </authorList>
    </citation>
    <scope>NUCLEOTIDE SEQUENCE [LARGE SCALE GENOMIC DNA]</scope>
    <source>
        <strain evidence="1">T2Bo</strain>
    </source>
</reference>
<name>A7AXG6_BABBO</name>
<dbReference type="VEuPathDB" id="PiroplasmaDB:BBOV_V000390"/>
<dbReference type="AlphaFoldDB" id="A7AXG6"/>
<dbReference type="Gene3D" id="3.30.1440.10">
    <property type="match status" value="1"/>
</dbReference>
<dbReference type="SUPFAM" id="SSF55282">
    <property type="entry name" value="RL5-like"/>
    <property type="match status" value="1"/>
</dbReference>
<reference evidence="2" key="3">
    <citation type="journal article" date="2021" name="Int. J. Parasitol.">
        <title>Comparative analysis of gene expression between Babesia bovis blood stages and kinetes allowed by improved genome annotation.</title>
        <authorList>
            <person name="Ueti M.W."/>
            <person name="Johnson W.C."/>
            <person name="Kappmeyer L.S."/>
            <person name="Herndon D.R."/>
            <person name="Mousel M.R."/>
            <person name="Reif K.E."/>
            <person name="Taus N.S."/>
            <person name="Ifeonu O.O."/>
            <person name="Silva J.C."/>
            <person name="Suarez C.E."/>
            <person name="Brayton K.A."/>
        </authorList>
    </citation>
    <scope>NUCLEOTIDE SEQUENCE [LARGE SCALE GENOMIC DNA]</scope>
</reference>
<reference evidence="2" key="2">
    <citation type="journal article" date="2020" name="Data Brief">
        <title>Transcriptome dataset of Babesia bovis life stages within vertebrate and invertebrate hosts.</title>
        <authorList>
            <person name="Ueti M.W."/>
            <person name="Johnson W.C."/>
            <person name="Kappmeyer L.S."/>
            <person name="Herndon D.R."/>
            <person name="Mousel M.R."/>
            <person name="Reif K.E."/>
            <person name="Taus N.S."/>
            <person name="Ifeonu O.O."/>
            <person name="Silva J.C."/>
            <person name="Suarez C.E."/>
            <person name="Brayton K.A."/>
        </authorList>
    </citation>
    <scope>NUCLEOTIDE SEQUENCE [LARGE SCALE GENOMIC DNA]</scope>
</reference>
<dbReference type="InterPro" id="IPR022803">
    <property type="entry name" value="Ribosomal_uL5_dom_sf"/>
</dbReference>
<gene>
    <name evidence="1" type="ORF">BBOV_V000390</name>
</gene>
<dbReference type="Proteomes" id="UP000002173">
    <property type="component" value="Unassembled WGS sequence"/>
</dbReference>
<dbReference type="OMA" id="CTDINFI"/>
<protein>
    <recommendedName>
        <fullName evidence="3">Ribosomal protein L5</fullName>
    </recommendedName>
</protein>
<dbReference type="InParanoid" id="A7AXG6"/>
<keyword evidence="2" id="KW-1185">Reference proteome</keyword>
<evidence type="ECO:0000313" key="2">
    <source>
        <dbReference type="Proteomes" id="UP000002173"/>
    </source>
</evidence>